<dbReference type="AlphaFoldDB" id="A0AAQ3NNH2"/>
<feature type="compositionally biased region" description="Polar residues" evidence="1">
    <location>
        <begin position="23"/>
        <end position="39"/>
    </location>
</feature>
<feature type="non-terminal residue" evidence="2">
    <location>
        <position position="1"/>
    </location>
</feature>
<organism evidence="2 3">
    <name type="scientific">Vigna mungo</name>
    <name type="common">Black gram</name>
    <name type="synonym">Phaseolus mungo</name>
    <dbReference type="NCBI Taxonomy" id="3915"/>
    <lineage>
        <taxon>Eukaryota</taxon>
        <taxon>Viridiplantae</taxon>
        <taxon>Streptophyta</taxon>
        <taxon>Embryophyta</taxon>
        <taxon>Tracheophyta</taxon>
        <taxon>Spermatophyta</taxon>
        <taxon>Magnoliopsida</taxon>
        <taxon>eudicotyledons</taxon>
        <taxon>Gunneridae</taxon>
        <taxon>Pentapetalae</taxon>
        <taxon>rosids</taxon>
        <taxon>fabids</taxon>
        <taxon>Fabales</taxon>
        <taxon>Fabaceae</taxon>
        <taxon>Papilionoideae</taxon>
        <taxon>50 kb inversion clade</taxon>
        <taxon>NPAAA clade</taxon>
        <taxon>indigoferoid/millettioid clade</taxon>
        <taxon>Phaseoleae</taxon>
        <taxon>Vigna</taxon>
    </lineage>
</organism>
<reference evidence="2 3" key="1">
    <citation type="journal article" date="2023" name="Life. Sci Alliance">
        <title>Evolutionary insights into 3D genome organization and epigenetic landscape of Vigna mungo.</title>
        <authorList>
            <person name="Junaid A."/>
            <person name="Singh B."/>
            <person name="Bhatia S."/>
        </authorList>
    </citation>
    <scope>NUCLEOTIDE SEQUENCE [LARGE SCALE GENOMIC DNA]</scope>
    <source>
        <strain evidence="2">Urdbean</strain>
    </source>
</reference>
<gene>
    <name evidence="2" type="ORF">V8G54_011291</name>
</gene>
<feature type="compositionally biased region" description="Pro residues" evidence="1">
    <location>
        <begin position="1"/>
        <end position="12"/>
    </location>
</feature>
<protein>
    <submittedName>
        <fullName evidence="2">Uncharacterized protein</fullName>
    </submittedName>
</protein>
<evidence type="ECO:0000313" key="2">
    <source>
        <dbReference type="EMBL" id="WVZ13725.1"/>
    </source>
</evidence>
<dbReference type="Proteomes" id="UP001374535">
    <property type="component" value="Chromosome 4"/>
</dbReference>
<name>A0AAQ3NNH2_VIGMU</name>
<accession>A0AAQ3NNH2</accession>
<evidence type="ECO:0000313" key="3">
    <source>
        <dbReference type="Proteomes" id="UP001374535"/>
    </source>
</evidence>
<sequence length="171" mass="19464">STLSPHKPPPPTSRTSHHRQPLAQATITNRDKSQCSNPKLRSREETHPHKSQHHCKLCLHRNSSHTMTSSPLRNHHEAFVHPQFSNPNSRGTISKSLLIATCKQSKPRNSNSIIAIMQPRLSAMYQAYSSSSREVSNQIRSSSFISLQTCRGKRKEILEKNEENKGWLLRD</sequence>
<proteinExistence type="predicted"/>
<evidence type="ECO:0000256" key="1">
    <source>
        <dbReference type="SAM" id="MobiDB-lite"/>
    </source>
</evidence>
<keyword evidence="3" id="KW-1185">Reference proteome</keyword>
<dbReference type="EMBL" id="CP144697">
    <property type="protein sequence ID" value="WVZ13725.1"/>
    <property type="molecule type" value="Genomic_DNA"/>
</dbReference>
<feature type="region of interest" description="Disordered" evidence="1">
    <location>
        <begin position="1"/>
        <end position="53"/>
    </location>
</feature>